<organism evidence="2 3">
    <name type="scientific">Polarella glacialis</name>
    <name type="common">Dinoflagellate</name>
    <dbReference type="NCBI Taxonomy" id="89957"/>
    <lineage>
        <taxon>Eukaryota</taxon>
        <taxon>Sar</taxon>
        <taxon>Alveolata</taxon>
        <taxon>Dinophyceae</taxon>
        <taxon>Suessiales</taxon>
        <taxon>Suessiaceae</taxon>
        <taxon>Polarella</taxon>
    </lineage>
</organism>
<accession>A0A813DR10</accession>
<dbReference type="OrthoDB" id="423616at2759"/>
<evidence type="ECO:0000256" key="1">
    <source>
        <dbReference type="SAM" id="MobiDB-lite"/>
    </source>
</evidence>
<gene>
    <name evidence="2" type="ORF">PGLA1383_LOCUS6681</name>
</gene>
<feature type="region of interest" description="Disordered" evidence="1">
    <location>
        <begin position="135"/>
        <end position="162"/>
    </location>
</feature>
<protein>
    <submittedName>
        <fullName evidence="2">Uncharacterized protein</fullName>
    </submittedName>
</protein>
<dbReference type="EMBL" id="CAJNNV010002790">
    <property type="protein sequence ID" value="CAE8587855.1"/>
    <property type="molecule type" value="Genomic_DNA"/>
</dbReference>
<feature type="region of interest" description="Disordered" evidence="1">
    <location>
        <begin position="179"/>
        <end position="198"/>
    </location>
</feature>
<feature type="compositionally biased region" description="Basic and acidic residues" evidence="1">
    <location>
        <begin position="364"/>
        <end position="373"/>
    </location>
</feature>
<sequence>MSLSCKELRALLLPASQGSSHSQQASASVLGLECSLSRPGDRAAGTASASATLRGLEVSLGPRLLVAPRYANLPLFKLQLAANPTGTMNSGGGSLLNMTWAQIALVYRQRDLDELMKLVQQEFFAALSHESHGADSATQAATSADIHTSTAARGTGTQNGRGSLQYSLQVDAPLIFLPAGPGERGSGHRPKSSQSVGGLTVVPSDASSACRTFLPLHGEGFIVLDLGTISVASERGLAIEMALRNLRVLSVAAQGLHDAELKEELWHEVLGPVSAKVVLNSGPESLDICMSVPLGNPSGSEADHTKALHAGGAPDKCIRVGLTRAQATQMLDVMFLNLSYASADELGLRAGASASDQFKFSPPAREKGTKSDSEGLGTSPNKEPVARRAFKFRLEWLGAFYLHAKFTDEAPLAQLELEDGSITYSSDASCGELQMCCRSGCVKDSRTRTRSTQLLLIELPPPKDTGEFGLMIVSSSSTDQSAPGQFSVRLLQPKVWLLPQAWMDLLTWCLSIMQQTAQSKAQYVAAEVDDSSAARALAMTVEVRDAAVRFPIAWASAEEHFAISGDICVSMLSQPTGVTRLERFALLRGRLVRVSGTECEGTVARRLLCSHFEFLASGSSERLLVGGAAGDWVSCWTMDVIRLSPLQLQLALSDQAELSEALSALAAMEADSAESAGELRLRDPLAFVTRQRYAITGSLDLEGVELQVVDALRRSGGTGAAAGTSLVMRPILELAFGCPLLLLSVAGVRGEAITGSTRTEHFWLRMRSLNERLGSWEPVLELSTWHLDCVARPAGTLPTDGVLEIHAAPCKPLQLVVTVTFVHLCARLLQDTTAAARARSHTSADLAKGWARSRAQPHGLELHCYFGRQWQQQQLRQQRPGEPNRGSSAGVGSHRCPGQDCGRCWFSG</sequence>
<feature type="compositionally biased region" description="Polar residues" evidence="1">
    <location>
        <begin position="146"/>
        <end position="162"/>
    </location>
</feature>
<comment type="caution">
    <text evidence="2">The sequence shown here is derived from an EMBL/GenBank/DDBJ whole genome shotgun (WGS) entry which is preliminary data.</text>
</comment>
<name>A0A813DR10_POLGL</name>
<keyword evidence="3" id="KW-1185">Reference proteome</keyword>
<feature type="region of interest" description="Disordered" evidence="1">
    <location>
        <begin position="875"/>
        <end position="896"/>
    </location>
</feature>
<feature type="region of interest" description="Disordered" evidence="1">
    <location>
        <begin position="358"/>
        <end position="382"/>
    </location>
</feature>
<dbReference type="AlphaFoldDB" id="A0A813DR10"/>
<proteinExistence type="predicted"/>
<reference evidence="2" key="1">
    <citation type="submission" date="2021-02" db="EMBL/GenBank/DDBJ databases">
        <authorList>
            <person name="Dougan E. K."/>
            <person name="Rhodes N."/>
            <person name="Thang M."/>
            <person name="Chan C."/>
        </authorList>
    </citation>
    <scope>NUCLEOTIDE SEQUENCE</scope>
</reference>
<dbReference type="Proteomes" id="UP000654075">
    <property type="component" value="Unassembled WGS sequence"/>
</dbReference>
<evidence type="ECO:0000313" key="2">
    <source>
        <dbReference type="EMBL" id="CAE8587855.1"/>
    </source>
</evidence>
<feature type="compositionally biased region" description="Low complexity" evidence="1">
    <location>
        <begin position="135"/>
        <end position="145"/>
    </location>
</feature>
<evidence type="ECO:0000313" key="3">
    <source>
        <dbReference type="Proteomes" id="UP000654075"/>
    </source>
</evidence>